<protein>
    <submittedName>
        <fullName evidence="1">Uncharacterized protein</fullName>
    </submittedName>
</protein>
<evidence type="ECO:0000313" key="1">
    <source>
        <dbReference type="EMBL" id="GIY98898.1"/>
    </source>
</evidence>
<comment type="caution">
    <text evidence="1">The sequence shown here is derived from an EMBL/GenBank/DDBJ whole genome shotgun (WGS) entry which is preliminary data.</text>
</comment>
<evidence type="ECO:0000313" key="2">
    <source>
        <dbReference type="Proteomes" id="UP001054945"/>
    </source>
</evidence>
<keyword evidence="2" id="KW-1185">Reference proteome</keyword>
<gene>
    <name evidence="1" type="ORF">CEXT_192841</name>
</gene>
<sequence length="126" mass="14417">MNPRKGMELVGMPGKNRFLGIKGSESNSINKREPNANDIQKEWSWRVARQNGFLEAHEWRIKPRLIREPNAMIYVPHITIFDAGKKPEVLRIPTTSFIKTNHYGVAILANVYPDKVRALCKGETAF</sequence>
<reference evidence="1 2" key="1">
    <citation type="submission" date="2021-06" db="EMBL/GenBank/DDBJ databases">
        <title>Caerostris extrusa draft genome.</title>
        <authorList>
            <person name="Kono N."/>
            <person name="Arakawa K."/>
        </authorList>
    </citation>
    <scope>NUCLEOTIDE SEQUENCE [LARGE SCALE GENOMIC DNA]</scope>
</reference>
<organism evidence="1 2">
    <name type="scientific">Caerostris extrusa</name>
    <name type="common">Bark spider</name>
    <name type="synonym">Caerostris bankana</name>
    <dbReference type="NCBI Taxonomy" id="172846"/>
    <lineage>
        <taxon>Eukaryota</taxon>
        <taxon>Metazoa</taxon>
        <taxon>Ecdysozoa</taxon>
        <taxon>Arthropoda</taxon>
        <taxon>Chelicerata</taxon>
        <taxon>Arachnida</taxon>
        <taxon>Araneae</taxon>
        <taxon>Araneomorphae</taxon>
        <taxon>Entelegynae</taxon>
        <taxon>Araneoidea</taxon>
        <taxon>Araneidae</taxon>
        <taxon>Caerostris</taxon>
    </lineage>
</organism>
<proteinExistence type="predicted"/>
<dbReference type="EMBL" id="BPLR01018354">
    <property type="protein sequence ID" value="GIY98898.1"/>
    <property type="molecule type" value="Genomic_DNA"/>
</dbReference>
<dbReference type="Proteomes" id="UP001054945">
    <property type="component" value="Unassembled WGS sequence"/>
</dbReference>
<name>A0AAV4XYJ7_CAEEX</name>
<dbReference type="AlphaFoldDB" id="A0AAV4XYJ7"/>
<accession>A0AAV4XYJ7</accession>